<organism evidence="1 2">
    <name type="scientific">Alternaria burnsii</name>
    <dbReference type="NCBI Taxonomy" id="1187904"/>
    <lineage>
        <taxon>Eukaryota</taxon>
        <taxon>Fungi</taxon>
        <taxon>Dikarya</taxon>
        <taxon>Ascomycota</taxon>
        <taxon>Pezizomycotina</taxon>
        <taxon>Dothideomycetes</taxon>
        <taxon>Pleosporomycetidae</taxon>
        <taxon>Pleosporales</taxon>
        <taxon>Pleosporineae</taxon>
        <taxon>Pleosporaceae</taxon>
        <taxon>Alternaria</taxon>
        <taxon>Alternaria sect. Alternaria</taxon>
    </lineage>
</organism>
<dbReference type="GeneID" id="62200847"/>
<dbReference type="AlphaFoldDB" id="A0A8H7BC39"/>
<dbReference type="RefSeq" id="XP_038788947.1">
    <property type="nucleotide sequence ID" value="XM_038927669.1"/>
</dbReference>
<dbReference type="Proteomes" id="UP000596902">
    <property type="component" value="Unassembled WGS sequence"/>
</dbReference>
<name>A0A8H7BC39_9PLEO</name>
<sequence length="69" mass="8014">MTEAVTVHRKRCVEWYGIGRCCDTLAGNWAPNRTATVDNGMQFGTIYMQWKEASHKARQWQQETCIVYS</sequence>
<protein>
    <submittedName>
        <fullName evidence="1">Uncharacterized protein</fullName>
    </submittedName>
</protein>
<comment type="caution">
    <text evidence="1">The sequence shown here is derived from an EMBL/GenBank/DDBJ whole genome shotgun (WGS) entry which is preliminary data.</text>
</comment>
<proteinExistence type="predicted"/>
<keyword evidence="2" id="KW-1185">Reference proteome</keyword>
<evidence type="ECO:0000313" key="2">
    <source>
        <dbReference type="Proteomes" id="UP000596902"/>
    </source>
</evidence>
<evidence type="ECO:0000313" key="1">
    <source>
        <dbReference type="EMBL" id="KAF7678874.1"/>
    </source>
</evidence>
<accession>A0A8H7BC39</accession>
<dbReference type="EMBL" id="JAAABM010000003">
    <property type="protein sequence ID" value="KAF7678874.1"/>
    <property type="molecule type" value="Genomic_DNA"/>
</dbReference>
<reference evidence="1" key="2">
    <citation type="submission" date="2020-08" db="EMBL/GenBank/DDBJ databases">
        <title>Draft Genome Sequence of Cumin Blight Pathogen Alternaria burnsii.</title>
        <authorList>
            <person name="Feng Z."/>
        </authorList>
    </citation>
    <scope>NUCLEOTIDE SEQUENCE</scope>
    <source>
        <strain evidence="1">CBS107.38</strain>
    </source>
</reference>
<reference evidence="1" key="1">
    <citation type="submission" date="2020-01" db="EMBL/GenBank/DDBJ databases">
        <authorList>
            <person name="Feng Z.H.Z."/>
        </authorList>
    </citation>
    <scope>NUCLEOTIDE SEQUENCE</scope>
    <source>
        <strain evidence="1">CBS107.38</strain>
    </source>
</reference>
<gene>
    <name evidence="1" type="ORF">GT037_002622</name>
</gene>